<dbReference type="InterPro" id="IPR017946">
    <property type="entry name" value="PLC-like_Pdiesterase_TIM-brl"/>
</dbReference>
<dbReference type="EMBL" id="BAAARJ010000002">
    <property type="protein sequence ID" value="GAA2594811.1"/>
    <property type="molecule type" value="Genomic_DNA"/>
</dbReference>
<dbReference type="SUPFAM" id="SSF51695">
    <property type="entry name" value="PLC-like phosphodiesterases"/>
    <property type="match status" value="1"/>
</dbReference>
<dbReference type="PANTHER" id="PTHR46211:SF14">
    <property type="entry name" value="GLYCEROPHOSPHODIESTER PHOSPHODIESTERASE"/>
    <property type="match status" value="1"/>
</dbReference>
<sequence>MVTKALLVPLMSLTLVSPAAPAHAAPAHTAARSAASADSRAGSSRAAPRGAPLLDRLPPIAYTAHRGGALEVPENSMQGLAATYAKRYAPVLDVDIRMLRDGTLVAMHDATLDRTTNRHGPVAALDRAGWNRVRLRPPRGLPGRWRAERPPTVAEILDRFGGRTALMLELKDPAGLTRLHRMLRERKLTRSVLLETNRLPLAAASHRLGLRTAVWRSPRQLKSDHPDRWRRYVTMLSVDYRTSDRNARKAVTSGIRYVWSHTVNTRAARDRMLRLGFKGIVTDAPGKLTGRGRG</sequence>
<dbReference type="Gene3D" id="3.20.20.190">
    <property type="entry name" value="Phosphatidylinositol (PI) phosphodiesterase"/>
    <property type="match status" value="1"/>
</dbReference>
<evidence type="ECO:0000259" key="3">
    <source>
        <dbReference type="PROSITE" id="PS51704"/>
    </source>
</evidence>
<feature type="chain" id="PRO_5045910686" evidence="2">
    <location>
        <begin position="25"/>
        <end position="294"/>
    </location>
</feature>
<evidence type="ECO:0000313" key="4">
    <source>
        <dbReference type="EMBL" id="GAA2594811.1"/>
    </source>
</evidence>
<dbReference type="PANTHER" id="PTHR46211">
    <property type="entry name" value="GLYCEROPHOSPHORYL DIESTER PHOSPHODIESTERASE"/>
    <property type="match status" value="1"/>
</dbReference>
<reference evidence="5" key="1">
    <citation type="journal article" date="2019" name="Int. J. Syst. Evol. Microbiol.">
        <title>The Global Catalogue of Microorganisms (GCM) 10K type strain sequencing project: providing services to taxonomists for standard genome sequencing and annotation.</title>
        <authorList>
            <consortium name="The Broad Institute Genomics Platform"/>
            <consortium name="The Broad Institute Genome Sequencing Center for Infectious Disease"/>
            <person name="Wu L."/>
            <person name="Ma J."/>
        </authorList>
    </citation>
    <scope>NUCLEOTIDE SEQUENCE [LARGE SCALE GENOMIC DNA]</scope>
    <source>
        <strain evidence="5">JCM 16373</strain>
    </source>
</reference>
<feature type="domain" description="GP-PDE" evidence="3">
    <location>
        <begin position="60"/>
        <end position="292"/>
    </location>
</feature>
<evidence type="ECO:0000256" key="1">
    <source>
        <dbReference type="SAM" id="MobiDB-lite"/>
    </source>
</evidence>
<feature type="signal peptide" evidence="2">
    <location>
        <begin position="1"/>
        <end position="24"/>
    </location>
</feature>
<keyword evidence="5" id="KW-1185">Reference proteome</keyword>
<dbReference type="PROSITE" id="PS51704">
    <property type="entry name" value="GP_PDE"/>
    <property type="match status" value="1"/>
</dbReference>
<feature type="region of interest" description="Disordered" evidence="1">
    <location>
        <begin position="30"/>
        <end position="52"/>
    </location>
</feature>
<comment type="caution">
    <text evidence="4">The sequence shown here is derived from an EMBL/GenBank/DDBJ whole genome shotgun (WGS) entry which is preliminary data.</text>
</comment>
<dbReference type="RefSeq" id="WP_344561670.1">
    <property type="nucleotide sequence ID" value="NZ_BAAARJ010000002.1"/>
</dbReference>
<name>A0ABP6BZC8_9ACTN</name>
<proteinExistence type="predicted"/>
<evidence type="ECO:0000313" key="5">
    <source>
        <dbReference type="Proteomes" id="UP001501447"/>
    </source>
</evidence>
<gene>
    <name evidence="4" type="ORF">GCM10009863_04900</name>
</gene>
<protein>
    <submittedName>
        <fullName evidence="4">Glycerophosphodiester phosphodiesterase</fullName>
    </submittedName>
</protein>
<keyword evidence="2" id="KW-0732">Signal</keyword>
<dbReference type="Proteomes" id="UP001501447">
    <property type="component" value="Unassembled WGS sequence"/>
</dbReference>
<evidence type="ECO:0000256" key="2">
    <source>
        <dbReference type="SAM" id="SignalP"/>
    </source>
</evidence>
<dbReference type="Pfam" id="PF03009">
    <property type="entry name" value="GDPD"/>
    <property type="match status" value="1"/>
</dbReference>
<dbReference type="InterPro" id="IPR030395">
    <property type="entry name" value="GP_PDE_dom"/>
</dbReference>
<organism evidence="4 5">
    <name type="scientific">Streptomyces axinellae</name>
    <dbReference type="NCBI Taxonomy" id="552788"/>
    <lineage>
        <taxon>Bacteria</taxon>
        <taxon>Bacillati</taxon>
        <taxon>Actinomycetota</taxon>
        <taxon>Actinomycetes</taxon>
        <taxon>Kitasatosporales</taxon>
        <taxon>Streptomycetaceae</taxon>
        <taxon>Streptomyces</taxon>
    </lineage>
</organism>
<accession>A0ABP6BZC8</accession>